<name>A0A8J2TYS0_9MICO</name>
<keyword evidence="8" id="KW-1185">Reference proteome</keyword>
<dbReference type="CDD" id="cd01146">
    <property type="entry name" value="FhuD"/>
    <property type="match status" value="1"/>
</dbReference>
<dbReference type="PROSITE" id="PS51257">
    <property type="entry name" value="PROKAR_LIPOPROTEIN"/>
    <property type="match status" value="1"/>
</dbReference>
<dbReference type="GO" id="GO:1901678">
    <property type="term" value="P:iron coordination entity transport"/>
    <property type="evidence" value="ECO:0007669"/>
    <property type="project" value="UniProtKB-ARBA"/>
</dbReference>
<proteinExistence type="inferred from homology"/>
<dbReference type="InterPro" id="IPR051313">
    <property type="entry name" value="Bact_iron-sidero_bind"/>
</dbReference>
<gene>
    <name evidence="7" type="ORF">GCM10011333_19680</name>
</gene>
<evidence type="ECO:0000256" key="4">
    <source>
        <dbReference type="ARBA" id="ARBA00022729"/>
    </source>
</evidence>
<keyword evidence="4 5" id="KW-0732">Signal</keyword>
<evidence type="ECO:0000313" key="8">
    <source>
        <dbReference type="Proteomes" id="UP000616114"/>
    </source>
</evidence>
<dbReference type="AlphaFoldDB" id="A0A8J2TYS0"/>
<comment type="subcellular location">
    <subcellularLocation>
        <location evidence="1">Cell envelope</location>
    </subcellularLocation>
</comment>
<organism evidence="7 8">
    <name type="scientific">Sediminivirga luteola</name>
    <dbReference type="NCBI Taxonomy" id="1774748"/>
    <lineage>
        <taxon>Bacteria</taxon>
        <taxon>Bacillati</taxon>
        <taxon>Actinomycetota</taxon>
        <taxon>Actinomycetes</taxon>
        <taxon>Micrococcales</taxon>
        <taxon>Brevibacteriaceae</taxon>
        <taxon>Sediminivirga</taxon>
    </lineage>
</organism>
<dbReference type="Pfam" id="PF01497">
    <property type="entry name" value="Peripla_BP_2"/>
    <property type="match status" value="1"/>
</dbReference>
<dbReference type="SUPFAM" id="SSF53807">
    <property type="entry name" value="Helical backbone' metal receptor"/>
    <property type="match status" value="1"/>
</dbReference>
<dbReference type="PANTHER" id="PTHR30532:SF24">
    <property type="entry name" value="FERRIC ENTEROBACTIN-BINDING PERIPLASMIC PROTEIN FEPB"/>
    <property type="match status" value="1"/>
</dbReference>
<reference evidence="7" key="1">
    <citation type="journal article" date="2014" name="Int. J. Syst. Evol. Microbiol.">
        <title>Complete genome sequence of Corynebacterium casei LMG S-19264T (=DSM 44701T), isolated from a smear-ripened cheese.</title>
        <authorList>
            <consortium name="US DOE Joint Genome Institute (JGI-PGF)"/>
            <person name="Walter F."/>
            <person name="Albersmeier A."/>
            <person name="Kalinowski J."/>
            <person name="Ruckert C."/>
        </authorList>
    </citation>
    <scope>NUCLEOTIDE SEQUENCE</scope>
    <source>
        <strain evidence="7">CGMCC 1.12785</strain>
    </source>
</reference>
<dbReference type="Gene3D" id="3.40.50.1980">
    <property type="entry name" value="Nitrogenase molybdenum iron protein domain"/>
    <property type="match status" value="2"/>
</dbReference>
<evidence type="ECO:0000256" key="3">
    <source>
        <dbReference type="ARBA" id="ARBA00022448"/>
    </source>
</evidence>
<evidence type="ECO:0000256" key="5">
    <source>
        <dbReference type="SAM" id="SignalP"/>
    </source>
</evidence>
<feature type="signal peptide" evidence="5">
    <location>
        <begin position="1"/>
        <end position="24"/>
    </location>
</feature>
<protein>
    <recommendedName>
        <fullName evidence="6">Fe/B12 periplasmic-binding domain-containing protein</fullName>
    </recommendedName>
</protein>
<comment type="similarity">
    <text evidence="2">Belongs to the bacterial solute-binding protein 8 family.</text>
</comment>
<dbReference type="GO" id="GO:0030288">
    <property type="term" value="C:outer membrane-bounded periplasmic space"/>
    <property type="evidence" value="ECO:0007669"/>
    <property type="project" value="TreeGrafter"/>
</dbReference>
<dbReference type="Proteomes" id="UP000616114">
    <property type="component" value="Unassembled WGS sequence"/>
</dbReference>
<evidence type="ECO:0000259" key="6">
    <source>
        <dbReference type="PROSITE" id="PS50983"/>
    </source>
</evidence>
<feature type="chain" id="PRO_5038648193" description="Fe/B12 periplasmic-binding domain-containing protein" evidence="5">
    <location>
        <begin position="25"/>
        <end position="247"/>
    </location>
</feature>
<accession>A0A8J2TYS0</accession>
<dbReference type="RefSeq" id="WP_229745063.1">
    <property type="nucleotide sequence ID" value="NZ_BMFY01000007.1"/>
</dbReference>
<sequence>MKRRPLATLAALALLTALSSCGGADDGSAETAPAHTGSGAFPVTVATEFGDVTVDEQPERVVALGWGDAETALALGIQPVGASDWLAFGGSGVGPWAEDLYDSAPELIETLEPSYEAVAALEPDLILDVKSSGDQERYDQLSQIAPTVGIPEGKHSFLTSIDEQVTLISSALGVPEQGKQLLEDLEGRFAETAGAHPEFQDKTVSVAALSSGGWGAYIAESERVMFMQRLGFTQNPRSRNSPRKASA</sequence>
<evidence type="ECO:0000256" key="2">
    <source>
        <dbReference type="ARBA" id="ARBA00008814"/>
    </source>
</evidence>
<dbReference type="PANTHER" id="PTHR30532">
    <property type="entry name" value="IRON III DICITRATE-BINDING PERIPLASMIC PROTEIN"/>
    <property type="match status" value="1"/>
</dbReference>
<dbReference type="EMBL" id="BMFY01000007">
    <property type="protein sequence ID" value="GGA16623.1"/>
    <property type="molecule type" value="Genomic_DNA"/>
</dbReference>
<dbReference type="PROSITE" id="PS50983">
    <property type="entry name" value="FE_B12_PBP"/>
    <property type="match status" value="1"/>
</dbReference>
<comment type="caution">
    <text evidence="7">The sequence shown here is derived from an EMBL/GenBank/DDBJ whole genome shotgun (WGS) entry which is preliminary data.</text>
</comment>
<feature type="domain" description="Fe/B12 periplasmic-binding" evidence="6">
    <location>
        <begin position="60"/>
        <end position="247"/>
    </location>
</feature>
<evidence type="ECO:0000256" key="1">
    <source>
        <dbReference type="ARBA" id="ARBA00004196"/>
    </source>
</evidence>
<dbReference type="InterPro" id="IPR002491">
    <property type="entry name" value="ABC_transptr_periplasmic_BD"/>
</dbReference>
<keyword evidence="3" id="KW-0813">Transport</keyword>
<reference evidence="7" key="2">
    <citation type="submission" date="2020-09" db="EMBL/GenBank/DDBJ databases">
        <authorList>
            <person name="Sun Q."/>
            <person name="Zhou Y."/>
        </authorList>
    </citation>
    <scope>NUCLEOTIDE SEQUENCE</scope>
    <source>
        <strain evidence="7">CGMCC 1.12785</strain>
    </source>
</reference>
<evidence type="ECO:0000313" key="7">
    <source>
        <dbReference type="EMBL" id="GGA16623.1"/>
    </source>
</evidence>